<protein>
    <recommendedName>
        <fullName evidence="2">2EXR domain-containing protein</fullName>
    </recommendedName>
</protein>
<accession>A0ABR4CF41</accession>
<organism evidence="3 4">
    <name type="scientific">Oculimacula yallundae</name>
    <dbReference type="NCBI Taxonomy" id="86028"/>
    <lineage>
        <taxon>Eukaryota</taxon>
        <taxon>Fungi</taxon>
        <taxon>Dikarya</taxon>
        <taxon>Ascomycota</taxon>
        <taxon>Pezizomycotina</taxon>
        <taxon>Leotiomycetes</taxon>
        <taxon>Helotiales</taxon>
        <taxon>Ploettnerulaceae</taxon>
        <taxon>Oculimacula</taxon>
    </lineage>
</organism>
<gene>
    <name evidence="3" type="ORF">VTL71DRAFT_15799</name>
</gene>
<keyword evidence="4" id="KW-1185">Reference proteome</keyword>
<evidence type="ECO:0000256" key="1">
    <source>
        <dbReference type="SAM" id="MobiDB-lite"/>
    </source>
</evidence>
<evidence type="ECO:0000313" key="4">
    <source>
        <dbReference type="Proteomes" id="UP001595075"/>
    </source>
</evidence>
<dbReference type="PANTHER" id="PTHR35910:SF1">
    <property type="entry name" value="2EXR DOMAIN-CONTAINING PROTEIN"/>
    <property type="match status" value="1"/>
</dbReference>
<sequence>MSDILDDTALVEFGREVADGDGDSLYQNPESLHNFQKLSLELKRMIYRYMFPTNRRVKIHDEHFWGYSDEEYSESGGTPETMLKFPAHPVTLHLDKEARQETLICYKMVEFKLDHSNYFLFNPERDTLQIDTIPFQQGCAPCFFADWEQFASSLKFLEVYATEYDQEWVDLGGGAERQTVVDPEMQKWPLLKYFVNLEVLALRVDDVTRESDRHAWYVEMWHSYEEIVLESRDANFCVPKIIMVEDADDYHGGMQHDFVRPDSDDDEGKDGDEDSDEGDDVEVDDAEEDEGDDGGDIEDTQDGDSVDDVEDEGSDVGQTEESEDDDGVDDEDHEDNDDDSE</sequence>
<feature type="compositionally biased region" description="Acidic residues" evidence="1">
    <location>
        <begin position="263"/>
        <end position="341"/>
    </location>
</feature>
<evidence type="ECO:0000313" key="3">
    <source>
        <dbReference type="EMBL" id="KAL2067703.1"/>
    </source>
</evidence>
<dbReference type="Proteomes" id="UP001595075">
    <property type="component" value="Unassembled WGS sequence"/>
</dbReference>
<feature type="region of interest" description="Disordered" evidence="1">
    <location>
        <begin position="253"/>
        <end position="341"/>
    </location>
</feature>
<dbReference type="InterPro" id="IPR045518">
    <property type="entry name" value="2EXR"/>
</dbReference>
<proteinExistence type="predicted"/>
<feature type="domain" description="2EXR" evidence="2">
    <location>
        <begin position="33"/>
        <end position="128"/>
    </location>
</feature>
<reference evidence="3 4" key="1">
    <citation type="journal article" date="2024" name="Commun. Biol.">
        <title>Comparative genomic analysis of thermophilic fungi reveals convergent evolutionary adaptations and gene losses.</title>
        <authorList>
            <person name="Steindorff A.S."/>
            <person name="Aguilar-Pontes M.V."/>
            <person name="Robinson A.J."/>
            <person name="Andreopoulos B."/>
            <person name="LaButti K."/>
            <person name="Kuo A."/>
            <person name="Mondo S."/>
            <person name="Riley R."/>
            <person name="Otillar R."/>
            <person name="Haridas S."/>
            <person name="Lipzen A."/>
            <person name="Grimwood J."/>
            <person name="Schmutz J."/>
            <person name="Clum A."/>
            <person name="Reid I.D."/>
            <person name="Moisan M.C."/>
            <person name="Butler G."/>
            <person name="Nguyen T.T.M."/>
            <person name="Dewar K."/>
            <person name="Conant G."/>
            <person name="Drula E."/>
            <person name="Henrissat B."/>
            <person name="Hansel C."/>
            <person name="Singer S."/>
            <person name="Hutchinson M.I."/>
            <person name="de Vries R.P."/>
            <person name="Natvig D.O."/>
            <person name="Powell A.J."/>
            <person name="Tsang A."/>
            <person name="Grigoriev I.V."/>
        </authorList>
    </citation>
    <scope>NUCLEOTIDE SEQUENCE [LARGE SCALE GENOMIC DNA]</scope>
    <source>
        <strain evidence="3 4">CBS 494.80</strain>
    </source>
</reference>
<name>A0ABR4CF41_9HELO</name>
<dbReference type="Pfam" id="PF20150">
    <property type="entry name" value="2EXR"/>
    <property type="match status" value="1"/>
</dbReference>
<dbReference type="EMBL" id="JAZHXI010000009">
    <property type="protein sequence ID" value="KAL2067703.1"/>
    <property type="molecule type" value="Genomic_DNA"/>
</dbReference>
<comment type="caution">
    <text evidence="3">The sequence shown here is derived from an EMBL/GenBank/DDBJ whole genome shotgun (WGS) entry which is preliminary data.</text>
</comment>
<evidence type="ECO:0000259" key="2">
    <source>
        <dbReference type="Pfam" id="PF20150"/>
    </source>
</evidence>
<dbReference type="PANTHER" id="PTHR35910">
    <property type="entry name" value="2EXR DOMAIN-CONTAINING PROTEIN"/>
    <property type="match status" value="1"/>
</dbReference>